<organism evidence="7 8">
    <name type="scientific">Spirosoma profusum</name>
    <dbReference type="NCBI Taxonomy" id="2771354"/>
    <lineage>
        <taxon>Bacteria</taxon>
        <taxon>Pseudomonadati</taxon>
        <taxon>Bacteroidota</taxon>
        <taxon>Cytophagia</taxon>
        <taxon>Cytophagales</taxon>
        <taxon>Cytophagaceae</taxon>
        <taxon>Spirosoma</taxon>
    </lineage>
</organism>
<keyword evidence="8" id="KW-1185">Reference proteome</keyword>
<evidence type="ECO:0000256" key="4">
    <source>
        <dbReference type="SAM" id="Phobius"/>
    </source>
</evidence>
<keyword evidence="4" id="KW-0812">Transmembrane</keyword>
<dbReference type="Gene3D" id="1.10.287.470">
    <property type="entry name" value="Helix hairpin bin"/>
    <property type="match status" value="1"/>
</dbReference>
<comment type="subcellular location">
    <subcellularLocation>
        <location evidence="1">Cell envelope</location>
    </subcellularLocation>
</comment>
<dbReference type="RefSeq" id="WP_190885110.1">
    <property type="nucleotide sequence ID" value="NZ_JACWZY010000001.1"/>
</dbReference>
<dbReference type="Gene3D" id="2.40.50.100">
    <property type="match status" value="1"/>
</dbReference>
<sequence>MDRVLPKRFWTTQRIAIIGGGTLIIGLLAYTLLFADRRSKLNVEKDKITVSDVTTGPFEDFIAVTGVVQPLKTIRLDAIEGGYVTQKLVEGGNMVKKGEVLLKLENQSLKLSFLQSETEANRLVNDLQNTRQRIQIERFTLRKTLADVDAQISQAKDTYERQEKLYKDKVVSEEDYLKAKRAYDRLNSQRTIEIETQKYQEENAKFQIKQLEGTLQRTQKNVALWQQTLDNLVVKAPVSGQLSSIDVEVGSNINRGQNIGQIDDMNGFKMRVGIDEHYNSRIFTGLKGSFEYNGGNHELQISRVYPESRNGRIDVDMIFLKTAPEGIKRGQSTPIQLELGKAAKATLLPVGGFFSDTGGNWVYVVDKSGKRAVKRPITLGRKNPEFYEVLTGLEPGEQVITSSYENFGDNEVLEF</sequence>
<dbReference type="Pfam" id="PF25967">
    <property type="entry name" value="RND-MFP_C"/>
    <property type="match status" value="1"/>
</dbReference>
<comment type="caution">
    <text evidence="7">The sequence shown here is derived from an EMBL/GenBank/DDBJ whole genome shotgun (WGS) entry which is preliminary data.</text>
</comment>
<feature type="domain" description="CzcB-like alpha-helical hairpin" evidence="5">
    <location>
        <begin position="144"/>
        <end position="184"/>
    </location>
</feature>
<evidence type="ECO:0000256" key="2">
    <source>
        <dbReference type="ARBA" id="ARBA00023054"/>
    </source>
</evidence>
<keyword evidence="4" id="KW-0472">Membrane</keyword>
<keyword evidence="2 3" id="KW-0175">Coiled coil</keyword>
<dbReference type="GO" id="GO:0030313">
    <property type="term" value="C:cell envelope"/>
    <property type="evidence" value="ECO:0007669"/>
    <property type="project" value="UniProtKB-SubCell"/>
</dbReference>
<dbReference type="PANTHER" id="PTHR32347:SF23">
    <property type="entry name" value="BLL5650 PROTEIN"/>
    <property type="match status" value="1"/>
</dbReference>
<feature type="transmembrane region" description="Helical" evidence="4">
    <location>
        <begin position="15"/>
        <end position="35"/>
    </location>
</feature>
<evidence type="ECO:0000313" key="7">
    <source>
        <dbReference type="EMBL" id="MBD2699251.1"/>
    </source>
</evidence>
<keyword evidence="4" id="KW-1133">Transmembrane helix</keyword>
<name>A0A927APY1_9BACT</name>
<evidence type="ECO:0000259" key="5">
    <source>
        <dbReference type="Pfam" id="PF25893"/>
    </source>
</evidence>
<accession>A0A927APY1</accession>
<dbReference type="AlphaFoldDB" id="A0A927APY1"/>
<protein>
    <submittedName>
        <fullName evidence="7">HlyD family efflux transporter periplasmic adaptor subunit</fullName>
    </submittedName>
</protein>
<dbReference type="EMBL" id="JACWZY010000001">
    <property type="protein sequence ID" value="MBD2699251.1"/>
    <property type="molecule type" value="Genomic_DNA"/>
</dbReference>
<dbReference type="SUPFAM" id="SSF111369">
    <property type="entry name" value="HlyD-like secretion proteins"/>
    <property type="match status" value="1"/>
</dbReference>
<reference evidence="7" key="1">
    <citation type="submission" date="2020-09" db="EMBL/GenBank/DDBJ databases">
        <authorList>
            <person name="Kim M.K."/>
        </authorList>
    </citation>
    <scope>NUCLEOTIDE SEQUENCE</scope>
    <source>
        <strain evidence="7">BT702</strain>
    </source>
</reference>
<evidence type="ECO:0000256" key="3">
    <source>
        <dbReference type="SAM" id="Coils"/>
    </source>
</evidence>
<dbReference type="InterPro" id="IPR058627">
    <property type="entry name" value="MdtA-like_C"/>
</dbReference>
<dbReference type="Pfam" id="PF25893">
    <property type="entry name" value="HH_CzcB"/>
    <property type="match status" value="1"/>
</dbReference>
<evidence type="ECO:0000256" key="1">
    <source>
        <dbReference type="ARBA" id="ARBA00004196"/>
    </source>
</evidence>
<dbReference type="InterPro" id="IPR050465">
    <property type="entry name" value="UPF0194_transport"/>
</dbReference>
<evidence type="ECO:0000259" key="6">
    <source>
        <dbReference type="Pfam" id="PF25967"/>
    </source>
</evidence>
<proteinExistence type="predicted"/>
<feature type="domain" description="Multidrug resistance protein MdtA-like C-terminal permuted SH3" evidence="6">
    <location>
        <begin position="346"/>
        <end position="403"/>
    </location>
</feature>
<dbReference type="Gene3D" id="2.40.420.20">
    <property type="match status" value="1"/>
</dbReference>
<dbReference type="PANTHER" id="PTHR32347">
    <property type="entry name" value="EFFLUX SYSTEM COMPONENT YKNX-RELATED"/>
    <property type="match status" value="1"/>
</dbReference>
<evidence type="ECO:0000313" key="8">
    <source>
        <dbReference type="Proteomes" id="UP000598820"/>
    </source>
</evidence>
<dbReference type="Proteomes" id="UP000598820">
    <property type="component" value="Unassembled WGS sequence"/>
</dbReference>
<dbReference type="Gene3D" id="2.40.30.170">
    <property type="match status" value="1"/>
</dbReference>
<dbReference type="InterPro" id="IPR058648">
    <property type="entry name" value="HH_CzcB-like"/>
</dbReference>
<feature type="coiled-coil region" evidence="3">
    <location>
        <begin position="201"/>
        <end position="228"/>
    </location>
</feature>
<gene>
    <name evidence="7" type="ORF">IC229_01295</name>
</gene>